<evidence type="ECO:0000313" key="2">
    <source>
        <dbReference type="EMBL" id="KZV43317.1"/>
    </source>
</evidence>
<dbReference type="Proteomes" id="UP000250235">
    <property type="component" value="Unassembled WGS sequence"/>
</dbReference>
<evidence type="ECO:0000256" key="1">
    <source>
        <dbReference type="SAM" id="MobiDB-lite"/>
    </source>
</evidence>
<keyword evidence="3" id="KW-1185">Reference proteome</keyword>
<evidence type="ECO:0000313" key="3">
    <source>
        <dbReference type="Proteomes" id="UP000250235"/>
    </source>
</evidence>
<dbReference type="AlphaFoldDB" id="A0A2Z7C9Q5"/>
<accession>A0A2Z7C9Q5</accession>
<proteinExistence type="predicted"/>
<protein>
    <submittedName>
        <fullName evidence="2">Uncharacterized protein</fullName>
    </submittedName>
</protein>
<organism evidence="2 3">
    <name type="scientific">Dorcoceras hygrometricum</name>
    <dbReference type="NCBI Taxonomy" id="472368"/>
    <lineage>
        <taxon>Eukaryota</taxon>
        <taxon>Viridiplantae</taxon>
        <taxon>Streptophyta</taxon>
        <taxon>Embryophyta</taxon>
        <taxon>Tracheophyta</taxon>
        <taxon>Spermatophyta</taxon>
        <taxon>Magnoliopsida</taxon>
        <taxon>eudicotyledons</taxon>
        <taxon>Gunneridae</taxon>
        <taxon>Pentapetalae</taxon>
        <taxon>asterids</taxon>
        <taxon>lamiids</taxon>
        <taxon>Lamiales</taxon>
        <taxon>Gesneriaceae</taxon>
        <taxon>Didymocarpoideae</taxon>
        <taxon>Trichosporeae</taxon>
        <taxon>Loxocarpinae</taxon>
        <taxon>Dorcoceras</taxon>
    </lineage>
</organism>
<gene>
    <name evidence="2" type="ORF">F511_20924</name>
</gene>
<dbReference type="EMBL" id="KQ998134">
    <property type="protein sequence ID" value="KZV43317.1"/>
    <property type="molecule type" value="Genomic_DNA"/>
</dbReference>
<name>A0A2Z7C9Q5_9LAMI</name>
<feature type="region of interest" description="Disordered" evidence="1">
    <location>
        <begin position="1"/>
        <end position="25"/>
    </location>
</feature>
<sequence>MQENKAKIERREPKDLNSCSTNESDQLNNSVNGMCDYMGASHSSQHTTPDAEHSSTCCFPTHEMWEIPTPLIVANRSQQGDEVYESYPLVLKTSILEKSDAYANRLHKGYILSNLSKLDASFQKLYQTKRLSKRSPTLPLSLQSEISIVGNRRR</sequence>
<reference evidence="2 3" key="1">
    <citation type="journal article" date="2015" name="Proc. Natl. Acad. Sci. U.S.A.">
        <title>The resurrection genome of Boea hygrometrica: A blueprint for survival of dehydration.</title>
        <authorList>
            <person name="Xiao L."/>
            <person name="Yang G."/>
            <person name="Zhang L."/>
            <person name="Yang X."/>
            <person name="Zhao S."/>
            <person name="Ji Z."/>
            <person name="Zhou Q."/>
            <person name="Hu M."/>
            <person name="Wang Y."/>
            <person name="Chen M."/>
            <person name="Xu Y."/>
            <person name="Jin H."/>
            <person name="Xiao X."/>
            <person name="Hu G."/>
            <person name="Bao F."/>
            <person name="Hu Y."/>
            <person name="Wan P."/>
            <person name="Li L."/>
            <person name="Deng X."/>
            <person name="Kuang T."/>
            <person name="Xiang C."/>
            <person name="Zhu J.K."/>
            <person name="Oliver M.J."/>
            <person name="He Y."/>
        </authorList>
    </citation>
    <scope>NUCLEOTIDE SEQUENCE [LARGE SCALE GENOMIC DNA]</scope>
    <source>
        <strain evidence="3">cv. XS01</strain>
    </source>
</reference>
<feature type="compositionally biased region" description="Basic and acidic residues" evidence="1">
    <location>
        <begin position="1"/>
        <end position="15"/>
    </location>
</feature>